<reference evidence="2 3" key="1">
    <citation type="submission" date="2015-10" db="EMBL/GenBank/DDBJ databases">
        <title>Draft genomes sequences of Candida glabrata isolates 1A, 1B, 2A, 2B, 3A and 3B.</title>
        <authorList>
            <person name="Haavelsrud O.E."/>
            <person name="Gaustad P."/>
        </authorList>
    </citation>
    <scope>NUCLEOTIDE SEQUENCE [LARGE SCALE GENOMIC DNA]</scope>
    <source>
        <strain evidence="2">910700640</strain>
    </source>
</reference>
<dbReference type="AlphaFoldDB" id="A0A0W0CIR3"/>
<organism evidence="2 3">
    <name type="scientific">Candida glabrata</name>
    <name type="common">Yeast</name>
    <name type="synonym">Torulopsis glabrata</name>
    <dbReference type="NCBI Taxonomy" id="5478"/>
    <lineage>
        <taxon>Eukaryota</taxon>
        <taxon>Fungi</taxon>
        <taxon>Dikarya</taxon>
        <taxon>Ascomycota</taxon>
        <taxon>Saccharomycotina</taxon>
        <taxon>Saccharomycetes</taxon>
        <taxon>Saccharomycetales</taxon>
        <taxon>Saccharomycetaceae</taxon>
        <taxon>Nakaseomyces</taxon>
    </lineage>
</organism>
<evidence type="ECO:0000256" key="1">
    <source>
        <dbReference type="SAM" id="MobiDB-lite"/>
    </source>
</evidence>
<dbReference type="Proteomes" id="UP000054886">
    <property type="component" value="Unassembled WGS sequence"/>
</dbReference>
<name>A0A0W0CIR3_CANGB</name>
<proteinExistence type="predicted"/>
<dbReference type="VEuPathDB" id="FungiDB:B1J91_C02827g"/>
<evidence type="ECO:0000313" key="3">
    <source>
        <dbReference type="Proteomes" id="UP000054886"/>
    </source>
</evidence>
<dbReference type="VEuPathDB" id="FungiDB:GWK60_C02453"/>
<feature type="compositionally biased region" description="Basic and acidic residues" evidence="1">
    <location>
        <begin position="85"/>
        <end position="96"/>
    </location>
</feature>
<gene>
    <name evidence="2" type="ORF">AO440_000515</name>
</gene>
<dbReference type="EMBL" id="LLZZ01000144">
    <property type="protein sequence ID" value="KTA99445.1"/>
    <property type="molecule type" value="Genomic_DNA"/>
</dbReference>
<dbReference type="VEuPathDB" id="FungiDB:CAGL0C02827g"/>
<sequence>MPRKFLGEKIDRNTDFLRPSSLTLTADDLKVIPDFKYDDDDAVLSGNKAGKRLSRKFGGTMRLKQRLESVPELFLHDFRKRRGQKLQERNNDEQISRTKLPPHLSGLRRPNGLPARKPLRTITEVLPPVTSYNNSIEQNEDDLYYVEKKDPKEHVVETNHKEMRPLDKPLIEKVENLYLEPLIFPVQVSEPVNQMSIPMEELQKYGKSDSEILFDEIISAYEPHMETTGDVSNVLNSEILSVLDRVSNAPKKNWNLMAPKVISAEAIEENKRLSINSIASSGRTPESTRNSRFCENLSSPEYSTAASVSDRWSSGDEFSDVASSNPNSHAISHDGSYTTALGSIPSLAGSVDNLDILDQKDILSPTVSNEIITVKPVPQNTVETMHVTKIVIKPQLFLDWESEEEDDPIDALSRQVDNIEIASVYSGSSSVYSDHFAT</sequence>
<feature type="region of interest" description="Disordered" evidence="1">
    <location>
        <begin position="81"/>
        <end position="115"/>
    </location>
</feature>
<protein>
    <submittedName>
        <fullName evidence="2">Protein DSE3</fullName>
    </submittedName>
</protein>
<accession>A0A0W0CIR3</accession>
<evidence type="ECO:0000313" key="2">
    <source>
        <dbReference type="EMBL" id="KTA99445.1"/>
    </source>
</evidence>
<comment type="caution">
    <text evidence="2">The sequence shown here is derived from an EMBL/GenBank/DDBJ whole genome shotgun (WGS) entry which is preliminary data.</text>
</comment>
<dbReference type="VEuPathDB" id="FungiDB:GVI51_C02629"/>